<sequence>MKQFMFSFDSVTQIDVDQFKKLEKHMSESADFYKKTGRIQKMREELADKRKFMIIRVCMEAAVKQKAIRGGTRIAQVSA</sequence>
<keyword evidence="3" id="KW-1185">Reference proteome</keyword>
<proteinExistence type="predicted"/>
<organism evidence="1 3">
    <name type="scientific">Alkalicoccobacillus plakortidis</name>
    <dbReference type="NCBI Taxonomy" id="444060"/>
    <lineage>
        <taxon>Bacteria</taxon>
        <taxon>Bacillati</taxon>
        <taxon>Bacillota</taxon>
        <taxon>Bacilli</taxon>
        <taxon>Bacillales</taxon>
        <taxon>Bacillaceae</taxon>
        <taxon>Alkalicoccobacillus</taxon>
    </lineage>
</organism>
<comment type="caution">
    <text evidence="1">The sequence shown here is derived from an EMBL/GenBank/DDBJ whole genome shotgun (WGS) entry which is preliminary data.</text>
</comment>
<evidence type="ECO:0000313" key="2">
    <source>
        <dbReference type="EMBL" id="MCM2677732.1"/>
    </source>
</evidence>
<protein>
    <submittedName>
        <fullName evidence="1">Uncharacterized protein</fullName>
    </submittedName>
</protein>
<gene>
    <name evidence="1" type="ORF">NDM98_00015</name>
    <name evidence="2" type="ORF">NDM98_21470</name>
</gene>
<reference evidence="1" key="1">
    <citation type="submission" date="2022-06" db="EMBL/GenBank/DDBJ databases">
        <title>Alkalicoccobacillus porphyridii sp. nov., isolated from a marine red alga, Porphyridium purpureum and reclassification of Shouchella plakortidis and Shouchella gibsonii as Alkalicoccobacillus plakortidis comb. nov. and Alkalicoccobacillus gibsonii comb. nov.</title>
        <authorList>
            <person name="Kim K.H."/>
            <person name="Lee J.K."/>
            <person name="Han D.M."/>
            <person name="Baek J.H."/>
            <person name="Jeon C.O."/>
        </authorList>
    </citation>
    <scope>NUCLEOTIDE SEQUENCE</scope>
    <source>
        <strain evidence="1">DSM 19153</strain>
    </source>
</reference>
<accession>A0ABT0XE20</accession>
<evidence type="ECO:0000313" key="1">
    <source>
        <dbReference type="EMBL" id="MCM2674055.1"/>
    </source>
</evidence>
<dbReference type="Proteomes" id="UP001203665">
    <property type="component" value="Unassembled WGS sequence"/>
</dbReference>
<dbReference type="RefSeq" id="WP_251602882.1">
    <property type="nucleotide sequence ID" value="NZ_JAMQJY010000001.1"/>
</dbReference>
<evidence type="ECO:0000313" key="3">
    <source>
        <dbReference type="Proteomes" id="UP001203665"/>
    </source>
</evidence>
<dbReference type="EMBL" id="JAMQJY010000006">
    <property type="protein sequence ID" value="MCM2677732.1"/>
    <property type="molecule type" value="Genomic_DNA"/>
</dbReference>
<dbReference type="EMBL" id="JAMQJY010000001">
    <property type="protein sequence ID" value="MCM2674055.1"/>
    <property type="molecule type" value="Genomic_DNA"/>
</dbReference>
<name>A0ABT0XE20_9BACI</name>